<evidence type="ECO:0000256" key="1">
    <source>
        <dbReference type="SAM" id="MobiDB-lite"/>
    </source>
</evidence>
<dbReference type="OrthoDB" id="19657at2759"/>
<dbReference type="InParanoid" id="A0A0C2RYX6"/>
<accession>A0A0C2RYX6</accession>
<keyword evidence="3" id="KW-1185">Reference proteome</keyword>
<dbReference type="SUPFAM" id="SSF53474">
    <property type="entry name" value="alpha/beta-Hydrolases"/>
    <property type="match status" value="1"/>
</dbReference>
<evidence type="ECO:0000313" key="2">
    <source>
        <dbReference type="EMBL" id="KIL55555.1"/>
    </source>
</evidence>
<dbReference type="InterPro" id="IPR029058">
    <property type="entry name" value="AB_hydrolase_fold"/>
</dbReference>
<organism evidence="2 3">
    <name type="scientific">Amanita muscaria (strain Koide BX008)</name>
    <dbReference type="NCBI Taxonomy" id="946122"/>
    <lineage>
        <taxon>Eukaryota</taxon>
        <taxon>Fungi</taxon>
        <taxon>Dikarya</taxon>
        <taxon>Basidiomycota</taxon>
        <taxon>Agaricomycotina</taxon>
        <taxon>Agaricomycetes</taxon>
        <taxon>Agaricomycetidae</taxon>
        <taxon>Agaricales</taxon>
        <taxon>Pluteineae</taxon>
        <taxon>Amanitaceae</taxon>
        <taxon>Amanita</taxon>
    </lineage>
</organism>
<gene>
    <name evidence="2" type="ORF">M378DRAFT_1041726</name>
</gene>
<sequence>MKGPASALRSVIHAKDEEEDADQDGGYTILVFDNVGSSSTPVGPCSTSAMAEDGMDYVGWTEDRDLHAVSISLEGMIAQELAYRIPNRIVSLILAVTTPGGYP</sequence>
<reference evidence="2 3" key="1">
    <citation type="submission" date="2014-04" db="EMBL/GenBank/DDBJ databases">
        <title>Evolutionary Origins and Diversification of the Mycorrhizal Mutualists.</title>
        <authorList>
            <consortium name="DOE Joint Genome Institute"/>
            <consortium name="Mycorrhizal Genomics Consortium"/>
            <person name="Kohler A."/>
            <person name="Kuo A."/>
            <person name="Nagy L.G."/>
            <person name="Floudas D."/>
            <person name="Copeland A."/>
            <person name="Barry K.W."/>
            <person name="Cichocki N."/>
            <person name="Veneault-Fourrey C."/>
            <person name="LaButti K."/>
            <person name="Lindquist E.A."/>
            <person name="Lipzen A."/>
            <person name="Lundell T."/>
            <person name="Morin E."/>
            <person name="Murat C."/>
            <person name="Riley R."/>
            <person name="Ohm R."/>
            <person name="Sun H."/>
            <person name="Tunlid A."/>
            <person name="Henrissat B."/>
            <person name="Grigoriev I.V."/>
            <person name="Hibbett D.S."/>
            <person name="Martin F."/>
        </authorList>
    </citation>
    <scope>NUCLEOTIDE SEQUENCE [LARGE SCALE GENOMIC DNA]</scope>
    <source>
        <strain evidence="2 3">Koide BX008</strain>
    </source>
</reference>
<dbReference type="AlphaFoldDB" id="A0A0C2RYX6"/>
<proteinExistence type="predicted"/>
<dbReference type="EMBL" id="KN818500">
    <property type="protein sequence ID" value="KIL55555.1"/>
    <property type="molecule type" value="Genomic_DNA"/>
</dbReference>
<dbReference type="Gene3D" id="3.40.50.1820">
    <property type="entry name" value="alpha/beta hydrolase"/>
    <property type="match status" value="1"/>
</dbReference>
<evidence type="ECO:0000313" key="3">
    <source>
        <dbReference type="Proteomes" id="UP000054549"/>
    </source>
</evidence>
<dbReference type="Proteomes" id="UP000054549">
    <property type="component" value="Unassembled WGS sequence"/>
</dbReference>
<feature type="region of interest" description="Disordered" evidence="1">
    <location>
        <begin position="1"/>
        <end position="21"/>
    </location>
</feature>
<protein>
    <submittedName>
        <fullName evidence="2">Uncharacterized protein</fullName>
    </submittedName>
</protein>
<dbReference type="HOGENOM" id="CLU_2454229_0_0_1"/>
<name>A0A0C2RYX6_AMAMK</name>
<dbReference type="STRING" id="946122.A0A0C2RYX6"/>